<evidence type="ECO:0000313" key="1">
    <source>
        <dbReference type="EMBL" id="WMV42185.1"/>
    </source>
</evidence>
<reference evidence="1" key="1">
    <citation type="submission" date="2023-08" db="EMBL/GenBank/DDBJ databases">
        <title>A de novo genome assembly of Solanum verrucosum Schlechtendal, a Mexican diploid species geographically isolated from the other diploid A-genome species in potato relatives.</title>
        <authorList>
            <person name="Hosaka K."/>
        </authorList>
    </citation>
    <scope>NUCLEOTIDE SEQUENCE</scope>
    <source>
        <tissue evidence="1">Young leaves</tissue>
    </source>
</reference>
<dbReference type="Proteomes" id="UP001234989">
    <property type="component" value="Chromosome 8"/>
</dbReference>
<keyword evidence="2" id="KW-1185">Reference proteome</keyword>
<evidence type="ECO:0000313" key="2">
    <source>
        <dbReference type="Proteomes" id="UP001234989"/>
    </source>
</evidence>
<dbReference type="AlphaFoldDB" id="A0AAF0ZLP3"/>
<name>A0AAF0ZLP3_SOLVR</name>
<sequence length="141" mass="15775">MKLPNFIDRNLQHSILRCDQFRSDCASVPECNCLCSLCLFVHVIGVGPLPCLQHDSSLFSEDISPTGFKLSCRVHFIILIFDLITRKQLDPLEAYVPAVLLAGVQIKELGDTRFPLSLISFLNVKNFKKISSIHAAISVFI</sequence>
<proteinExistence type="predicted"/>
<gene>
    <name evidence="1" type="ORF">MTR67_035570</name>
</gene>
<dbReference type="EMBL" id="CP133619">
    <property type="protein sequence ID" value="WMV42185.1"/>
    <property type="molecule type" value="Genomic_DNA"/>
</dbReference>
<accession>A0AAF0ZLP3</accession>
<organism evidence="1 2">
    <name type="scientific">Solanum verrucosum</name>
    <dbReference type="NCBI Taxonomy" id="315347"/>
    <lineage>
        <taxon>Eukaryota</taxon>
        <taxon>Viridiplantae</taxon>
        <taxon>Streptophyta</taxon>
        <taxon>Embryophyta</taxon>
        <taxon>Tracheophyta</taxon>
        <taxon>Spermatophyta</taxon>
        <taxon>Magnoliopsida</taxon>
        <taxon>eudicotyledons</taxon>
        <taxon>Gunneridae</taxon>
        <taxon>Pentapetalae</taxon>
        <taxon>asterids</taxon>
        <taxon>lamiids</taxon>
        <taxon>Solanales</taxon>
        <taxon>Solanaceae</taxon>
        <taxon>Solanoideae</taxon>
        <taxon>Solaneae</taxon>
        <taxon>Solanum</taxon>
    </lineage>
</organism>
<protein>
    <submittedName>
        <fullName evidence="1">Uncharacterized protein</fullName>
    </submittedName>
</protein>